<dbReference type="Pfam" id="PF18143">
    <property type="entry name" value="HAD_SAK_2"/>
    <property type="match status" value="1"/>
</dbReference>
<dbReference type="RefSeq" id="WP_044040199.1">
    <property type="nucleotide sequence ID" value="NZ_HG917869.1"/>
</dbReference>
<dbReference type="eggNOG" id="ENOG5030JJN">
    <property type="taxonomic scope" value="Bacteria"/>
</dbReference>
<organism evidence="1 2">
    <name type="scientific">Clostridium bornimense</name>
    <dbReference type="NCBI Taxonomy" id="1216932"/>
    <lineage>
        <taxon>Bacteria</taxon>
        <taxon>Bacillati</taxon>
        <taxon>Bacillota</taxon>
        <taxon>Clostridia</taxon>
        <taxon>Eubacteriales</taxon>
        <taxon>Clostridiaceae</taxon>
        <taxon>Clostridium</taxon>
    </lineage>
</organism>
<dbReference type="Proteomes" id="UP000019426">
    <property type="component" value="Chromosome M2/40_rep2"/>
</dbReference>
<dbReference type="HOGENOM" id="CLU_129016_0_0_9"/>
<dbReference type="EMBL" id="HG917869">
    <property type="protein sequence ID" value="CDM70026.1"/>
    <property type="molecule type" value="Genomic_DNA"/>
</dbReference>
<dbReference type="AlphaFoldDB" id="W6RZE9"/>
<reference evidence="1 2" key="1">
    <citation type="submission" date="2013-11" db="EMBL/GenBank/DDBJ databases">
        <title>Complete genome sequence of Clostridum sp. M2/40.</title>
        <authorList>
            <person name="Wibberg D."/>
            <person name="Puehler A."/>
            <person name="Schlueter A."/>
        </authorList>
    </citation>
    <scope>NUCLEOTIDE SEQUENCE [LARGE SCALE GENOMIC DNA]</scope>
    <source>
        <strain evidence="2">M2/40</strain>
    </source>
</reference>
<keyword evidence="2" id="KW-1185">Reference proteome</keyword>
<dbReference type="PATRIC" id="fig|1216932.3.peg.2875"/>
<dbReference type="KEGG" id="clt:CM240_2909"/>
<dbReference type="STRING" id="1216932.CM240_2909"/>
<evidence type="ECO:0000313" key="1">
    <source>
        <dbReference type="EMBL" id="CDM70026.1"/>
    </source>
</evidence>
<dbReference type="OrthoDB" id="5519656at2"/>
<accession>W6RZE9</accession>
<proteinExistence type="predicted"/>
<sequence length="167" mass="19782">MKIIFLDIDGVLNSELWNKDNEMEISKGKFIDSEKVRLLSKIINETKAKIVLHSGWRFWFDGNIMPLRKEAEYIVEVFKNYDLNIYDKTPDLTTVEIRKSKKFSMVKAQEILLWLDQHDNIEKYVILDDLDLNNKGIEMFQIKTDGVRGLTKENVEEAIRMLNYYDI</sequence>
<evidence type="ECO:0000313" key="2">
    <source>
        <dbReference type="Proteomes" id="UP000019426"/>
    </source>
</evidence>
<protein>
    <submittedName>
        <fullName evidence="1">Uncharacterized protein</fullName>
    </submittedName>
</protein>
<gene>
    <name evidence="1" type="ORF">CM240_2909</name>
</gene>
<name>W6RZE9_9CLOT</name>